<name>A0A4R6AIE9_9RHOB</name>
<dbReference type="EMBL" id="SNAA01000006">
    <property type="protein sequence ID" value="TDL81143.1"/>
    <property type="molecule type" value="Genomic_DNA"/>
</dbReference>
<gene>
    <name evidence="3" type="ORF">E2L08_07345</name>
</gene>
<dbReference type="Gene3D" id="3.90.1170.50">
    <property type="entry name" value="Aldehyde oxidase/xanthine dehydrogenase, a/b hammerhead"/>
    <property type="match status" value="1"/>
</dbReference>
<dbReference type="InterPro" id="IPR036856">
    <property type="entry name" value="Ald_Oxase/Xan_DH_a/b_sf"/>
</dbReference>
<evidence type="ECO:0000313" key="4">
    <source>
        <dbReference type="Proteomes" id="UP000295701"/>
    </source>
</evidence>
<evidence type="ECO:0000259" key="2">
    <source>
        <dbReference type="SMART" id="SM01008"/>
    </source>
</evidence>
<reference evidence="3 4" key="1">
    <citation type="submission" date="2019-03" db="EMBL/GenBank/DDBJ databases">
        <title>Primorskyibacter sp. SS33 isolated from sediments.</title>
        <authorList>
            <person name="Xunke S."/>
        </authorList>
    </citation>
    <scope>NUCLEOTIDE SEQUENCE [LARGE SCALE GENOMIC DNA]</scope>
    <source>
        <strain evidence="3 4">SS33</strain>
    </source>
</reference>
<keyword evidence="4" id="KW-1185">Reference proteome</keyword>
<sequence length="724" mass="76755">MTQQLKMDEVQPRLLDETGQGVLTTPLDRPEGPLKVTGTAPYAAEPSLPGMAIGVLVGATITRGRAHVDAGSLRDMPGVLGVYTAGMARNPAQGTANAAPVQPEGFVQYHGQPVAVVVAETFEQARDAAIAIRVTYDPEPGAEVDPETASHVDGDPETFGSFDKAFSEAPVRIDATYTTKGHSSAAMEPHAALAAWKDGRLMLRASLQMLKYNRNEIADAVGVDPDKVRVLAPYVGGGFGSKLGIAQEAIAAALAARELGRPVRVVMTRQQVFEMTLRRTETRQRMRLATDRDGHIVALGHEDRVSNLPDEVFSEPVTMATHFLYAGANRRYHHEIARINRPGAGSVRAPGEAVGMLALECAMDELAEAAGLDPIELRLRNIPDEHPETGQTYSARSLAACLKRGAERFGWSARRAPGERREGEWFIGMGVATAARTNSLGESQSRVTLNPDGTALVETDMTDIGTGTYAILGQIAAEMLGLPRDKVTVALGDTDFPPAAGSGGSWGASSSGSSVFLGAKAVRNALAEKLGCPPDELRLQDGIATGGNKRSAIADLLDAPISEVGHIKPGETAETHSSASYGAHFCEVAVNAVTGEVRVRRALGVMAAGRILNEKTAASQVHGGIIWGIGAALTEALEHEPRDGRVVNRDLAEYHVPVNLDVPDVEVEFIEERDDHANPIQSKGIGELGISGAGAAVTNAIYNACGVRVRDYPALPDRIFPHLP</sequence>
<dbReference type="GO" id="GO:0016491">
    <property type="term" value="F:oxidoreductase activity"/>
    <property type="evidence" value="ECO:0007669"/>
    <property type="project" value="InterPro"/>
</dbReference>
<dbReference type="RefSeq" id="WP_133396422.1">
    <property type="nucleotide sequence ID" value="NZ_SNAA01000006.1"/>
</dbReference>
<dbReference type="Pfam" id="PF20256">
    <property type="entry name" value="MoCoBD_2"/>
    <property type="match status" value="1"/>
</dbReference>
<dbReference type="SUPFAM" id="SSF56003">
    <property type="entry name" value="Molybdenum cofactor-binding domain"/>
    <property type="match status" value="1"/>
</dbReference>
<dbReference type="Proteomes" id="UP000295701">
    <property type="component" value="Unassembled WGS sequence"/>
</dbReference>
<dbReference type="SUPFAM" id="SSF54665">
    <property type="entry name" value="CO dehydrogenase molybdoprotein N-domain-like"/>
    <property type="match status" value="1"/>
</dbReference>
<dbReference type="Pfam" id="PF01315">
    <property type="entry name" value="Ald_Xan_dh_C"/>
    <property type="match status" value="1"/>
</dbReference>
<dbReference type="InterPro" id="IPR016208">
    <property type="entry name" value="Ald_Oxase/xanthine_DH-like"/>
</dbReference>
<protein>
    <submittedName>
        <fullName evidence="3">Xanthine dehydrogenase family protein molybdopterin-binding subunit</fullName>
    </submittedName>
</protein>
<dbReference type="Pfam" id="PF02738">
    <property type="entry name" value="MoCoBD_1"/>
    <property type="match status" value="1"/>
</dbReference>
<dbReference type="GO" id="GO:0005506">
    <property type="term" value="F:iron ion binding"/>
    <property type="evidence" value="ECO:0007669"/>
    <property type="project" value="InterPro"/>
</dbReference>
<organism evidence="3 4">
    <name type="scientific">Palleronia sediminis</name>
    <dbReference type="NCBI Taxonomy" id="2547833"/>
    <lineage>
        <taxon>Bacteria</taxon>
        <taxon>Pseudomonadati</taxon>
        <taxon>Pseudomonadota</taxon>
        <taxon>Alphaproteobacteria</taxon>
        <taxon>Rhodobacterales</taxon>
        <taxon>Roseobacteraceae</taxon>
        <taxon>Palleronia</taxon>
    </lineage>
</organism>
<proteinExistence type="predicted"/>
<dbReference type="Gene3D" id="3.30.365.10">
    <property type="entry name" value="Aldehyde oxidase/xanthine dehydrogenase, molybdopterin binding domain"/>
    <property type="match status" value="4"/>
</dbReference>
<comment type="caution">
    <text evidence="3">The sequence shown here is derived from an EMBL/GenBank/DDBJ whole genome shotgun (WGS) entry which is preliminary data.</text>
</comment>
<dbReference type="PANTHER" id="PTHR11908">
    <property type="entry name" value="XANTHINE DEHYDROGENASE"/>
    <property type="match status" value="1"/>
</dbReference>
<feature type="compositionally biased region" description="Basic and acidic residues" evidence="1">
    <location>
        <begin position="1"/>
        <end position="16"/>
    </location>
</feature>
<dbReference type="InterPro" id="IPR008274">
    <property type="entry name" value="AldOxase/xan_DH_MoCoBD1"/>
</dbReference>
<evidence type="ECO:0000313" key="3">
    <source>
        <dbReference type="EMBL" id="TDL81143.1"/>
    </source>
</evidence>
<dbReference type="OrthoDB" id="8428274at2"/>
<feature type="region of interest" description="Disordered" evidence="1">
    <location>
        <begin position="1"/>
        <end position="34"/>
    </location>
</feature>
<dbReference type="InterPro" id="IPR037165">
    <property type="entry name" value="AldOxase/xan_DH_Mopterin-bd_sf"/>
</dbReference>
<dbReference type="InterPro" id="IPR046867">
    <property type="entry name" value="AldOxase/xan_DH_MoCoBD2"/>
</dbReference>
<dbReference type="PANTHER" id="PTHR11908:SF123">
    <property type="entry name" value="ALDEHYDE OXIDOREDUCTASE MOLYBDENUM-BINDING SUBUNIT PAOC"/>
    <property type="match status" value="1"/>
</dbReference>
<accession>A0A4R6AIE9</accession>
<dbReference type="InterPro" id="IPR000674">
    <property type="entry name" value="Ald_Oxase/Xan_DH_a/b"/>
</dbReference>
<dbReference type="AlphaFoldDB" id="A0A4R6AIE9"/>
<dbReference type="SMART" id="SM01008">
    <property type="entry name" value="Ald_Xan_dh_C"/>
    <property type="match status" value="1"/>
</dbReference>
<feature type="domain" description="Aldehyde oxidase/xanthine dehydrogenase a/b hammerhead" evidence="2">
    <location>
        <begin position="37"/>
        <end position="140"/>
    </location>
</feature>
<evidence type="ECO:0000256" key="1">
    <source>
        <dbReference type="SAM" id="MobiDB-lite"/>
    </source>
</evidence>